<evidence type="ECO:0000313" key="2">
    <source>
        <dbReference type="EMBL" id="MFD2514327.1"/>
    </source>
</evidence>
<feature type="domain" description="SGNH hydrolase-type esterase" evidence="1">
    <location>
        <begin position="48"/>
        <end position="182"/>
    </location>
</feature>
<dbReference type="InterPro" id="IPR013830">
    <property type="entry name" value="SGNH_hydro"/>
</dbReference>
<keyword evidence="3" id="KW-1185">Reference proteome</keyword>
<gene>
    <name evidence="2" type="ORF">ACFSRY_10655</name>
</gene>
<organism evidence="2 3">
    <name type="scientific">Pontibacter locisalis</name>
    <dbReference type="NCBI Taxonomy" id="1719035"/>
    <lineage>
        <taxon>Bacteria</taxon>
        <taxon>Pseudomonadati</taxon>
        <taxon>Bacteroidota</taxon>
        <taxon>Cytophagia</taxon>
        <taxon>Cytophagales</taxon>
        <taxon>Hymenobacteraceae</taxon>
        <taxon>Pontibacter</taxon>
    </lineage>
</organism>
<protein>
    <submittedName>
        <fullName evidence="2">SGNH/GDSL hydrolase family protein</fullName>
    </submittedName>
</protein>
<dbReference type="EMBL" id="JBHULU010000015">
    <property type="protein sequence ID" value="MFD2514327.1"/>
    <property type="molecule type" value="Genomic_DNA"/>
</dbReference>
<reference evidence="3" key="1">
    <citation type="journal article" date="2019" name="Int. J. Syst. Evol. Microbiol.">
        <title>The Global Catalogue of Microorganisms (GCM) 10K type strain sequencing project: providing services to taxonomists for standard genome sequencing and annotation.</title>
        <authorList>
            <consortium name="The Broad Institute Genomics Platform"/>
            <consortium name="The Broad Institute Genome Sequencing Center for Infectious Disease"/>
            <person name="Wu L."/>
            <person name="Ma J."/>
        </authorList>
    </citation>
    <scope>NUCLEOTIDE SEQUENCE [LARGE SCALE GENOMIC DNA]</scope>
    <source>
        <strain evidence="3">KCTC 42498</strain>
    </source>
</reference>
<evidence type="ECO:0000313" key="3">
    <source>
        <dbReference type="Proteomes" id="UP001597544"/>
    </source>
</evidence>
<dbReference type="InterPro" id="IPR036514">
    <property type="entry name" value="SGNH_hydro_sf"/>
</dbReference>
<evidence type="ECO:0000259" key="1">
    <source>
        <dbReference type="Pfam" id="PF13472"/>
    </source>
</evidence>
<dbReference type="Gene3D" id="3.40.50.1110">
    <property type="entry name" value="SGNH hydrolase"/>
    <property type="match status" value="1"/>
</dbReference>
<name>A0ABW5IKZ0_9BACT</name>
<sequence length="195" mass="22563">MEKQIIRKHKSQILAYEEQNSEIKECDFLLIGDSHTYGIPEFELHHTSTVANRALNGETTKGVLFRLEKNILSLNPTYTVIQLGYNDLKYRSVENTITNYKKILSELKSERTYIVSLFPVFHERTFINSKIITFNKALRDICAGSENYIYIDIHRKLYDYSLKGINPTYTSDGTHLTASGYSIYVEGLKNHILKN</sequence>
<proteinExistence type="predicted"/>
<dbReference type="PANTHER" id="PTHR30383:SF29">
    <property type="entry name" value="SGNH HYDROLASE-TYPE ESTERASE DOMAIN-CONTAINING PROTEIN"/>
    <property type="match status" value="1"/>
</dbReference>
<dbReference type="Pfam" id="PF13472">
    <property type="entry name" value="Lipase_GDSL_2"/>
    <property type="match status" value="1"/>
</dbReference>
<dbReference type="Proteomes" id="UP001597544">
    <property type="component" value="Unassembled WGS sequence"/>
</dbReference>
<accession>A0ABW5IKZ0</accession>
<dbReference type="PANTHER" id="PTHR30383">
    <property type="entry name" value="THIOESTERASE 1/PROTEASE 1/LYSOPHOSPHOLIPASE L1"/>
    <property type="match status" value="1"/>
</dbReference>
<comment type="caution">
    <text evidence="2">The sequence shown here is derived from an EMBL/GenBank/DDBJ whole genome shotgun (WGS) entry which is preliminary data.</text>
</comment>
<dbReference type="GO" id="GO:0016787">
    <property type="term" value="F:hydrolase activity"/>
    <property type="evidence" value="ECO:0007669"/>
    <property type="project" value="UniProtKB-KW"/>
</dbReference>
<keyword evidence="2" id="KW-0378">Hydrolase</keyword>
<dbReference type="SUPFAM" id="SSF52266">
    <property type="entry name" value="SGNH hydrolase"/>
    <property type="match status" value="1"/>
</dbReference>
<dbReference type="InterPro" id="IPR051532">
    <property type="entry name" value="Ester_Hydrolysis_Enzymes"/>
</dbReference>